<dbReference type="RefSeq" id="WP_099555511.1">
    <property type="nucleotide sequence ID" value="NZ_LT960614.1"/>
</dbReference>
<dbReference type="Pfam" id="PF03129">
    <property type="entry name" value="HGTP_anticodon"/>
    <property type="match status" value="1"/>
</dbReference>
<dbReference type="NCBIfam" id="TIGR00409">
    <property type="entry name" value="proS_fam_II"/>
    <property type="match status" value="1"/>
</dbReference>
<dbReference type="GO" id="GO:0005524">
    <property type="term" value="F:ATP binding"/>
    <property type="evidence" value="ECO:0007669"/>
    <property type="project" value="UniProtKB-UniRule"/>
</dbReference>
<dbReference type="PRINTS" id="PR01046">
    <property type="entry name" value="TRNASYNTHPRO"/>
</dbReference>
<keyword evidence="3 10" id="KW-0963">Cytoplasm</keyword>
<evidence type="ECO:0000256" key="3">
    <source>
        <dbReference type="ARBA" id="ARBA00022490"/>
    </source>
</evidence>
<keyword evidence="6 10" id="KW-0067">ATP-binding</keyword>
<keyword evidence="7 10" id="KW-0648">Protein biosynthesis</keyword>
<name>A0A2C9D3U2_9HYPH</name>
<dbReference type="InterPro" id="IPR002316">
    <property type="entry name" value="Pro-tRNA-ligase_IIa"/>
</dbReference>
<dbReference type="InterPro" id="IPR036621">
    <property type="entry name" value="Anticodon-bd_dom_sf"/>
</dbReference>
<accession>A0A2C9D3U2</accession>
<keyword evidence="8 10" id="KW-0030">Aminoacyl-tRNA synthetase</keyword>
<dbReference type="AlphaFoldDB" id="A0A2C9D3U2"/>
<dbReference type="EMBL" id="LT960614">
    <property type="protein sequence ID" value="SON54930.1"/>
    <property type="molecule type" value="Genomic_DNA"/>
</dbReference>
<evidence type="ECO:0000259" key="11">
    <source>
        <dbReference type="PROSITE" id="PS50862"/>
    </source>
</evidence>
<comment type="function">
    <text evidence="10">Catalyzes the attachment of proline to tRNA(Pro) in a two-step reaction: proline is first activated by ATP to form Pro-AMP and then transferred to the acceptor end of tRNA(Pro).</text>
</comment>
<protein>
    <recommendedName>
        <fullName evidence="10">Proline--tRNA ligase</fullName>
        <ecNumber evidence="10">6.1.1.15</ecNumber>
    </recommendedName>
    <alternativeName>
        <fullName evidence="10">Prolyl-tRNA synthetase</fullName>
        <shortName evidence="10">ProRS</shortName>
    </alternativeName>
</protein>
<dbReference type="Pfam" id="PF00587">
    <property type="entry name" value="tRNA-synt_2b"/>
    <property type="match status" value="1"/>
</dbReference>
<keyword evidence="5 10" id="KW-0547">Nucleotide-binding</keyword>
<proteinExistence type="inferred from homology"/>
<evidence type="ECO:0000256" key="1">
    <source>
        <dbReference type="ARBA" id="ARBA00004496"/>
    </source>
</evidence>
<dbReference type="InterPro" id="IPR006195">
    <property type="entry name" value="aa-tRNA-synth_II"/>
</dbReference>
<evidence type="ECO:0000313" key="13">
    <source>
        <dbReference type="Proteomes" id="UP000223606"/>
    </source>
</evidence>
<evidence type="ECO:0000256" key="8">
    <source>
        <dbReference type="ARBA" id="ARBA00023146"/>
    </source>
</evidence>
<dbReference type="GO" id="GO:0005829">
    <property type="term" value="C:cytosol"/>
    <property type="evidence" value="ECO:0007669"/>
    <property type="project" value="TreeGrafter"/>
</dbReference>
<dbReference type="HAMAP" id="MF_01570">
    <property type="entry name" value="Pro_tRNA_synth_type2"/>
    <property type="match status" value="1"/>
</dbReference>
<evidence type="ECO:0000313" key="12">
    <source>
        <dbReference type="EMBL" id="SON54930.1"/>
    </source>
</evidence>
<dbReference type="EC" id="6.1.1.15" evidence="10"/>
<evidence type="ECO:0000256" key="2">
    <source>
        <dbReference type="ARBA" id="ARBA00011738"/>
    </source>
</evidence>
<dbReference type="SUPFAM" id="SSF55681">
    <property type="entry name" value="Class II aaRS and biotin synthetases"/>
    <property type="match status" value="1"/>
</dbReference>
<sequence>MRLSRYFLPILKETPKEAEIVSHRLMLRAGMLRQQSAGIYSWLPMGKKVLDKVGQIVREEQDRSGAIEIMMPTIQSADLWRESGRYDDYGKEMLRITDRHERDMLYGPTNEEMVTDIFRSYVRSYRDLPLNLYHIQWKFRDEVRPRFGVMRGREFLMKDAYSFDVDQEGARRAYNKMFVAYLRTFERLGLQAIPMKADSGPIGGDMTHEFIVLASTGESAVFLDKELLDTPVPGADTDFDADLSPIVTAWTSKYAATEEMHDEAAFAALPDERKVTARGIEVGHIFYFGTKYSEPMGAKVAGPDGTERPVHMGSYGIGVSRLVAGLIEASHDDAGIIWPDSVAPFDVGLVNLKVGDAATDAACEDLLAKLEAAGKDVLYDDTDGRAGAKFATMDLIGLPWQLIVGPKGLADGMVELKRRASGERETLSIESALARLTGG</sequence>
<comment type="catalytic activity">
    <reaction evidence="9 10">
        <text>tRNA(Pro) + L-proline + ATP = L-prolyl-tRNA(Pro) + AMP + diphosphate</text>
        <dbReference type="Rhea" id="RHEA:14305"/>
        <dbReference type="Rhea" id="RHEA-COMP:9700"/>
        <dbReference type="Rhea" id="RHEA-COMP:9702"/>
        <dbReference type="ChEBI" id="CHEBI:30616"/>
        <dbReference type="ChEBI" id="CHEBI:33019"/>
        <dbReference type="ChEBI" id="CHEBI:60039"/>
        <dbReference type="ChEBI" id="CHEBI:78442"/>
        <dbReference type="ChEBI" id="CHEBI:78532"/>
        <dbReference type="ChEBI" id="CHEBI:456215"/>
        <dbReference type="EC" id="6.1.1.15"/>
    </reaction>
</comment>
<reference evidence="13" key="1">
    <citation type="submission" date="2017-09" db="EMBL/GenBank/DDBJ databases">
        <title>Genome sequence of Nannocystis excedens DSM 71.</title>
        <authorList>
            <person name="Blom J."/>
        </authorList>
    </citation>
    <scope>NUCLEOTIDE SEQUENCE [LARGE SCALE GENOMIC DNA]</scope>
    <source>
        <strain evidence="13">type strain: E19</strain>
    </source>
</reference>
<dbReference type="FunFam" id="3.30.930.10:FF:000042">
    <property type="entry name" value="probable proline--tRNA ligase, mitochondrial"/>
    <property type="match status" value="1"/>
</dbReference>
<dbReference type="InterPro" id="IPR002314">
    <property type="entry name" value="aa-tRNA-synt_IIb"/>
</dbReference>
<dbReference type="InterPro" id="IPR004154">
    <property type="entry name" value="Anticodon-bd"/>
</dbReference>
<dbReference type="Gene3D" id="3.30.930.10">
    <property type="entry name" value="Bira Bifunctional Protein, Domain 2"/>
    <property type="match status" value="1"/>
</dbReference>
<dbReference type="InterPro" id="IPR033730">
    <property type="entry name" value="ProRS_core_prok"/>
</dbReference>
<keyword evidence="13" id="KW-1185">Reference proteome</keyword>
<dbReference type="OrthoDB" id="9809052at2"/>
<dbReference type="GO" id="GO:0004827">
    <property type="term" value="F:proline-tRNA ligase activity"/>
    <property type="evidence" value="ECO:0007669"/>
    <property type="project" value="UniProtKB-UniRule"/>
</dbReference>
<dbReference type="Proteomes" id="UP000223606">
    <property type="component" value="Chromosome 1"/>
</dbReference>
<dbReference type="InterPro" id="IPR023716">
    <property type="entry name" value="Prolyl-tRNA_ligase_IIa_type2"/>
</dbReference>
<dbReference type="KEGG" id="hdi:HDIA_1389"/>
<feature type="domain" description="Aminoacyl-transfer RNA synthetases class-II family profile" evidence="11">
    <location>
        <begin position="38"/>
        <end position="339"/>
    </location>
</feature>
<dbReference type="InterPro" id="IPR045864">
    <property type="entry name" value="aa-tRNA-synth_II/BPL/LPL"/>
</dbReference>
<comment type="subcellular location">
    <subcellularLocation>
        <location evidence="1 10">Cytoplasm</location>
    </subcellularLocation>
</comment>
<dbReference type="FunFam" id="3.40.50.800:FF:000032">
    <property type="entry name" value="Proline--tRNA ligase"/>
    <property type="match status" value="1"/>
</dbReference>
<dbReference type="NCBIfam" id="NF008979">
    <property type="entry name" value="PRK12325.1"/>
    <property type="match status" value="1"/>
</dbReference>
<dbReference type="InterPro" id="IPR050062">
    <property type="entry name" value="Pro-tRNA_synthetase"/>
</dbReference>
<dbReference type="PROSITE" id="PS50862">
    <property type="entry name" value="AA_TRNA_LIGASE_II"/>
    <property type="match status" value="1"/>
</dbReference>
<dbReference type="CDD" id="cd00861">
    <property type="entry name" value="ProRS_anticodon_short"/>
    <property type="match status" value="1"/>
</dbReference>
<dbReference type="Gene3D" id="3.40.50.800">
    <property type="entry name" value="Anticodon-binding domain"/>
    <property type="match status" value="1"/>
</dbReference>
<dbReference type="PANTHER" id="PTHR42753:SF2">
    <property type="entry name" value="PROLINE--TRNA LIGASE"/>
    <property type="match status" value="1"/>
</dbReference>
<dbReference type="InterPro" id="IPR004500">
    <property type="entry name" value="Pro-tRNA-synth_IIa_bac-type"/>
</dbReference>
<dbReference type="SUPFAM" id="SSF52954">
    <property type="entry name" value="Class II aaRS ABD-related"/>
    <property type="match status" value="1"/>
</dbReference>
<dbReference type="CDD" id="cd00779">
    <property type="entry name" value="ProRS_core_prok"/>
    <property type="match status" value="1"/>
</dbReference>
<comment type="subunit">
    <text evidence="2 10">Homodimer.</text>
</comment>
<keyword evidence="4 10" id="KW-0436">Ligase</keyword>
<comment type="similarity">
    <text evidence="10">Belongs to the class-II aminoacyl-tRNA synthetase family. ProS type 2 subfamily.</text>
</comment>
<organism evidence="12 13">
    <name type="scientific">Hartmannibacter diazotrophicus</name>
    <dbReference type="NCBI Taxonomy" id="1482074"/>
    <lineage>
        <taxon>Bacteria</taxon>
        <taxon>Pseudomonadati</taxon>
        <taxon>Pseudomonadota</taxon>
        <taxon>Alphaproteobacteria</taxon>
        <taxon>Hyphomicrobiales</taxon>
        <taxon>Pleomorphomonadaceae</taxon>
        <taxon>Hartmannibacter</taxon>
    </lineage>
</organism>
<evidence type="ECO:0000256" key="6">
    <source>
        <dbReference type="ARBA" id="ARBA00022840"/>
    </source>
</evidence>
<dbReference type="InterPro" id="IPR044140">
    <property type="entry name" value="ProRS_anticodon_short"/>
</dbReference>
<evidence type="ECO:0000256" key="5">
    <source>
        <dbReference type="ARBA" id="ARBA00022741"/>
    </source>
</evidence>
<evidence type="ECO:0000256" key="4">
    <source>
        <dbReference type="ARBA" id="ARBA00022598"/>
    </source>
</evidence>
<dbReference type="PANTHER" id="PTHR42753">
    <property type="entry name" value="MITOCHONDRIAL RIBOSOME PROTEIN L39/PROLYL-TRNA LIGASE FAMILY MEMBER"/>
    <property type="match status" value="1"/>
</dbReference>
<evidence type="ECO:0000256" key="10">
    <source>
        <dbReference type="HAMAP-Rule" id="MF_01570"/>
    </source>
</evidence>
<evidence type="ECO:0000256" key="7">
    <source>
        <dbReference type="ARBA" id="ARBA00022917"/>
    </source>
</evidence>
<evidence type="ECO:0000256" key="9">
    <source>
        <dbReference type="ARBA" id="ARBA00047671"/>
    </source>
</evidence>
<dbReference type="GO" id="GO:0006433">
    <property type="term" value="P:prolyl-tRNA aminoacylation"/>
    <property type="evidence" value="ECO:0007669"/>
    <property type="project" value="UniProtKB-UniRule"/>
</dbReference>
<gene>
    <name evidence="10 12" type="primary">proS</name>
    <name evidence="12" type="ORF">HDIA_1389</name>
</gene>